<feature type="domain" description="Cadherin" evidence="19">
    <location>
        <begin position="405"/>
        <end position="509"/>
    </location>
</feature>
<dbReference type="GO" id="GO:0048589">
    <property type="term" value="P:developmental growth"/>
    <property type="evidence" value="ECO:0007669"/>
    <property type="project" value="UniProtKB-ARBA"/>
</dbReference>
<dbReference type="FunFam" id="2.60.40.60:FF:000041">
    <property type="entry name" value="FAT atypical cadherin 1"/>
    <property type="match status" value="1"/>
</dbReference>
<feature type="disulfide bond" evidence="14">
    <location>
        <begin position="4467"/>
        <end position="4476"/>
    </location>
</feature>
<feature type="domain" description="Cadherin" evidence="19">
    <location>
        <begin position="2654"/>
        <end position="2754"/>
    </location>
</feature>
<feature type="domain" description="Laminin G" evidence="17">
    <location>
        <begin position="4128"/>
        <end position="4313"/>
    </location>
</feature>
<feature type="compositionally biased region" description="Low complexity" evidence="15">
    <location>
        <begin position="4763"/>
        <end position="4775"/>
    </location>
</feature>
<dbReference type="FunFam" id="2.60.120.200:FF:000250">
    <property type="entry name" value="Fat-like cadherin-related tumor suppressor homolog"/>
    <property type="match status" value="1"/>
</dbReference>
<dbReference type="EMBL" id="JBJJXI010000119">
    <property type="protein sequence ID" value="KAL3390341.1"/>
    <property type="molecule type" value="Genomic_DNA"/>
</dbReference>
<feature type="region of interest" description="Disordered" evidence="15">
    <location>
        <begin position="1455"/>
        <end position="1478"/>
    </location>
</feature>
<organism evidence="20 21">
    <name type="scientific">Trichogramma kaykai</name>
    <dbReference type="NCBI Taxonomy" id="54128"/>
    <lineage>
        <taxon>Eukaryota</taxon>
        <taxon>Metazoa</taxon>
        <taxon>Ecdysozoa</taxon>
        <taxon>Arthropoda</taxon>
        <taxon>Hexapoda</taxon>
        <taxon>Insecta</taxon>
        <taxon>Pterygota</taxon>
        <taxon>Neoptera</taxon>
        <taxon>Endopterygota</taxon>
        <taxon>Hymenoptera</taxon>
        <taxon>Apocrita</taxon>
        <taxon>Proctotrupomorpha</taxon>
        <taxon>Chalcidoidea</taxon>
        <taxon>Trichogrammatidae</taxon>
        <taxon>Trichogramma</taxon>
    </lineage>
</organism>
<dbReference type="FunFam" id="2.60.40.60:FF:000005">
    <property type="entry name" value="Protocadherin 9"/>
    <property type="match status" value="1"/>
</dbReference>
<dbReference type="FunFam" id="2.60.40.60:FF:000032">
    <property type="entry name" value="FAT atypical cadherin 1"/>
    <property type="match status" value="1"/>
</dbReference>
<dbReference type="FunFam" id="2.60.40.60:FF:000033">
    <property type="entry name" value="FAT atypical cadherin 1"/>
    <property type="match status" value="1"/>
</dbReference>
<dbReference type="Proteomes" id="UP001627154">
    <property type="component" value="Unassembled WGS sequence"/>
</dbReference>
<dbReference type="CDD" id="cd00054">
    <property type="entry name" value="EGF_CA"/>
    <property type="match status" value="4"/>
</dbReference>
<evidence type="ECO:0000256" key="7">
    <source>
        <dbReference type="ARBA" id="ARBA00022837"/>
    </source>
</evidence>
<dbReference type="InterPro" id="IPR001791">
    <property type="entry name" value="Laminin_G"/>
</dbReference>
<dbReference type="FunFam" id="2.60.40.60:FF:000058">
    <property type="entry name" value="FAT atypical cadherin 3"/>
    <property type="match status" value="1"/>
</dbReference>
<dbReference type="InterPro" id="IPR020894">
    <property type="entry name" value="Cadherin_CS"/>
</dbReference>
<feature type="transmembrane region" description="Helical" evidence="16">
    <location>
        <begin position="41"/>
        <end position="58"/>
    </location>
</feature>
<feature type="transmembrane region" description="Helical" evidence="16">
    <location>
        <begin position="4498"/>
        <end position="4518"/>
    </location>
</feature>
<evidence type="ECO:0000256" key="15">
    <source>
        <dbReference type="SAM" id="MobiDB-lite"/>
    </source>
</evidence>
<evidence type="ECO:0000256" key="1">
    <source>
        <dbReference type="ARBA" id="ARBA00004251"/>
    </source>
</evidence>
<dbReference type="GO" id="GO:0007010">
    <property type="term" value="P:cytoskeleton organization"/>
    <property type="evidence" value="ECO:0007669"/>
    <property type="project" value="UniProtKB-ARBA"/>
</dbReference>
<keyword evidence="21" id="KW-1185">Reference proteome</keyword>
<evidence type="ECO:0000256" key="4">
    <source>
        <dbReference type="ARBA" id="ARBA00022692"/>
    </source>
</evidence>
<keyword evidence="2" id="KW-1003">Cell membrane</keyword>
<keyword evidence="5" id="KW-0732">Signal</keyword>
<dbReference type="FunFam" id="2.60.40.60:FF:000024">
    <property type="entry name" value="FAT atypical cadherin 3"/>
    <property type="match status" value="2"/>
</dbReference>
<feature type="region of interest" description="Disordered" evidence="15">
    <location>
        <begin position="4838"/>
        <end position="4947"/>
    </location>
</feature>
<dbReference type="PROSITE" id="PS50268">
    <property type="entry name" value="CADHERIN_2"/>
    <property type="match status" value="34"/>
</dbReference>
<feature type="domain" description="Cadherin" evidence="19">
    <location>
        <begin position="3486"/>
        <end position="3590"/>
    </location>
</feature>
<feature type="domain" description="Cadherin" evidence="19">
    <location>
        <begin position="3815"/>
        <end position="3914"/>
    </location>
</feature>
<keyword evidence="10 16" id="KW-0472">Membrane</keyword>
<dbReference type="PANTHER" id="PTHR24026:SF136">
    <property type="entry name" value="PROTOCADHERIN-23"/>
    <property type="match status" value="1"/>
</dbReference>
<feature type="domain" description="Cadherin" evidence="19">
    <location>
        <begin position="3068"/>
        <end position="3174"/>
    </location>
</feature>
<dbReference type="InterPro" id="IPR015919">
    <property type="entry name" value="Cadherin-like_sf"/>
</dbReference>
<feature type="disulfide bond" evidence="14">
    <location>
        <begin position="4101"/>
        <end position="4110"/>
    </location>
</feature>
<dbReference type="Gene3D" id="2.10.25.10">
    <property type="entry name" value="Laminin"/>
    <property type="match status" value="5"/>
</dbReference>
<dbReference type="SMART" id="SM00282">
    <property type="entry name" value="LamG"/>
    <property type="match status" value="1"/>
</dbReference>
<feature type="region of interest" description="Disordered" evidence="15">
    <location>
        <begin position="4756"/>
        <end position="4777"/>
    </location>
</feature>
<keyword evidence="11 14" id="KW-1015">Disulfide bond</keyword>
<feature type="domain" description="EGF-like" evidence="18">
    <location>
        <begin position="4441"/>
        <end position="4477"/>
    </location>
</feature>
<dbReference type="PRINTS" id="PR00205">
    <property type="entry name" value="CADHERIN"/>
</dbReference>
<feature type="domain" description="Cadherin" evidence="19">
    <location>
        <begin position="2011"/>
        <end position="2126"/>
    </location>
</feature>
<dbReference type="Gene3D" id="2.60.40.60">
    <property type="entry name" value="Cadherins"/>
    <property type="match status" value="34"/>
</dbReference>
<feature type="disulfide bond" evidence="14">
    <location>
        <begin position="4352"/>
        <end position="4361"/>
    </location>
</feature>
<feature type="domain" description="Cadherin" evidence="19">
    <location>
        <begin position="989"/>
        <end position="1104"/>
    </location>
</feature>
<feature type="domain" description="Cadherin" evidence="19">
    <location>
        <begin position="2755"/>
        <end position="2857"/>
    </location>
</feature>
<dbReference type="FunFam" id="2.60.40.60:FF:000039">
    <property type="entry name" value="FAT atypical cadherin 3"/>
    <property type="match status" value="1"/>
</dbReference>
<evidence type="ECO:0000256" key="13">
    <source>
        <dbReference type="PROSITE-ProRule" id="PRU00043"/>
    </source>
</evidence>
<evidence type="ECO:0000313" key="20">
    <source>
        <dbReference type="EMBL" id="KAL3390341.1"/>
    </source>
</evidence>
<feature type="compositionally biased region" description="Acidic residues" evidence="15">
    <location>
        <begin position="4916"/>
        <end position="4940"/>
    </location>
</feature>
<dbReference type="Pfam" id="PF00008">
    <property type="entry name" value="EGF"/>
    <property type="match status" value="1"/>
</dbReference>
<feature type="domain" description="Cadherin" evidence="19">
    <location>
        <begin position="1498"/>
        <end position="1596"/>
    </location>
</feature>
<evidence type="ECO:0000313" key="21">
    <source>
        <dbReference type="Proteomes" id="UP001627154"/>
    </source>
</evidence>
<dbReference type="GO" id="GO:0007424">
    <property type="term" value="P:open tracheal system development"/>
    <property type="evidence" value="ECO:0007669"/>
    <property type="project" value="UniProtKB-ARBA"/>
</dbReference>
<dbReference type="FunFam" id="2.60.40.60:FF:000002">
    <property type="entry name" value="Protocadherin alpha 2"/>
    <property type="match status" value="1"/>
</dbReference>
<dbReference type="FunFam" id="2.60.40.60:FF:000051">
    <property type="entry name" value="FAT atypical cadherin 1"/>
    <property type="match status" value="1"/>
</dbReference>
<feature type="domain" description="Cadherin" evidence="19">
    <location>
        <begin position="292"/>
        <end position="398"/>
    </location>
</feature>
<feature type="domain" description="Cadherin" evidence="19">
    <location>
        <begin position="1597"/>
        <end position="1695"/>
    </location>
</feature>
<evidence type="ECO:0000256" key="16">
    <source>
        <dbReference type="SAM" id="Phobius"/>
    </source>
</evidence>
<feature type="domain" description="Cadherin" evidence="19">
    <location>
        <begin position="730"/>
        <end position="822"/>
    </location>
</feature>
<dbReference type="CDD" id="cd11304">
    <property type="entry name" value="Cadherin_repeat"/>
    <property type="match status" value="34"/>
</dbReference>
<dbReference type="FunFam" id="2.60.40.60:FF:000021">
    <property type="entry name" value="FAT atypical cadherin 1"/>
    <property type="match status" value="2"/>
</dbReference>
<feature type="domain" description="Cadherin" evidence="19">
    <location>
        <begin position="617"/>
        <end position="722"/>
    </location>
</feature>
<dbReference type="FunFam" id="2.60.40.60:FF:000013">
    <property type="entry name" value="Cadherin EGF LAG seven-pass G-type receptor"/>
    <property type="match status" value="3"/>
</dbReference>
<dbReference type="FunFam" id="2.60.40.60:FF:000059">
    <property type="entry name" value="FAT atypical cadherin 3"/>
    <property type="match status" value="1"/>
</dbReference>
<dbReference type="SMART" id="SM00181">
    <property type="entry name" value="EGF"/>
    <property type="match status" value="6"/>
</dbReference>
<dbReference type="InterPro" id="IPR002126">
    <property type="entry name" value="Cadherin-like_dom"/>
</dbReference>
<comment type="caution">
    <text evidence="20">The sequence shown here is derived from an EMBL/GenBank/DDBJ whole genome shotgun (WGS) entry which is preliminary data.</text>
</comment>
<dbReference type="InterPro" id="IPR000742">
    <property type="entry name" value="EGF"/>
</dbReference>
<feature type="domain" description="Cadherin" evidence="19">
    <location>
        <begin position="1803"/>
        <end position="1907"/>
    </location>
</feature>
<protein>
    <recommendedName>
        <fullName evidence="22">Fat-like cadherin-related tumor suppressor homolog</fullName>
    </recommendedName>
</protein>
<dbReference type="PROSITE" id="PS00022">
    <property type="entry name" value="EGF_1"/>
    <property type="match status" value="3"/>
</dbReference>
<feature type="domain" description="Cadherin" evidence="19">
    <location>
        <begin position="2858"/>
        <end position="2965"/>
    </location>
</feature>
<evidence type="ECO:0008006" key="22">
    <source>
        <dbReference type="Google" id="ProtNLM"/>
    </source>
</evidence>
<comment type="subcellular location">
    <subcellularLocation>
        <location evidence="1">Cell membrane</location>
        <topology evidence="1">Single-pass type I membrane protein</topology>
    </subcellularLocation>
</comment>
<evidence type="ECO:0000256" key="14">
    <source>
        <dbReference type="PROSITE-ProRule" id="PRU00076"/>
    </source>
</evidence>
<dbReference type="PROSITE" id="PS50026">
    <property type="entry name" value="EGF_3"/>
    <property type="match status" value="5"/>
</dbReference>
<dbReference type="GO" id="GO:0007155">
    <property type="term" value="P:cell adhesion"/>
    <property type="evidence" value="ECO:0007669"/>
    <property type="project" value="UniProtKB-KW"/>
</dbReference>
<evidence type="ECO:0000256" key="9">
    <source>
        <dbReference type="ARBA" id="ARBA00022989"/>
    </source>
</evidence>
<dbReference type="GO" id="GO:0070161">
    <property type="term" value="C:anchoring junction"/>
    <property type="evidence" value="ECO:0007669"/>
    <property type="project" value="UniProtKB-ARBA"/>
</dbReference>
<dbReference type="FunFam" id="2.60.40.60:FF:000066">
    <property type="entry name" value="FAT atypical cadherin 1"/>
    <property type="match status" value="1"/>
</dbReference>
<dbReference type="SUPFAM" id="SSF57196">
    <property type="entry name" value="EGF/Laminin"/>
    <property type="match status" value="5"/>
</dbReference>
<feature type="domain" description="Cadherin" evidence="19">
    <location>
        <begin position="3382"/>
        <end position="3485"/>
    </location>
</feature>
<evidence type="ECO:0000256" key="6">
    <source>
        <dbReference type="ARBA" id="ARBA00022737"/>
    </source>
</evidence>
<dbReference type="FunFam" id="2.60.40.60:FF:000084">
    <property type="entry name" value="FAT atypical cadherin 3"/>
    <property type="match status" value="1"/>
</dbReference>
<reference evidence="20 21" key="1">
    <citation type="journal article" date="2024" name="bioRxiv">
        <title>A reference genome for Trichogramma kaykai: A tiny desert-dwelling parasitoid wasp with competing sex-ratio distorters.</title>
        <authorList>
            <person name="Culotta J."/>
            <person name="Lindsey A.R."/>
        </authorList>
    </citation>
    <scope>NUCLEOTIDE SEQUENCE [LARGE SCALE GENOMIC DNA]</scope>
    <source>
        <strain evidence="20 21">KSX58</strain>
    </source>
</reference>
<feature type="domain" description="Cadherin" evidence="19">
    <location>
        <begin position="2231"/>
        <end position="2332"/>
    </location>
</feature>
<dbReference type="FunFam" id="2.60.40.60:FF:000080">
    <property type="entry name" value="FAT atypical cadherin 1"/>
    <property type="match status" value="1"/>
</dbReference>
<dbReference type="SMART" id="SM00179">
    <property type="entry name" value="EGF_CA"/>
    <property type="match status" value="4"/>
</dbReference>
<dbReference type="InterPro" id="IPR018097">
    <property type="entry name" value="EGF_Ca-bd_CS"/>
</dbReference>
<keyword evidence="4 16" id="KW-0812">Transmembrane</keyword>
<feature type="domain" description="EGF-like" evidence="18">
    <location>
        <begin position="4364"/>
        <end position="4403"/>
    </location>
</feature>
<feature type="disulfide bond" evidence="14">
    <location>
        <begin position="4373"/>
        <end position="4390"/>
    </location>
</feature>
<keyword evidence="6" id="KW-0677">Repeat</keyword>
<dbReference type="PANTHER" id="PTHR24026">
    <property type="entry name" value="FAT ATYPICAL CADHERIN-RELATED"/>
    <property type="match status" value="1"/>
</dbReference>
<feature type="domain" description="Cadherin" evidence="19">
    <location>
        <begin position="3177"/>
        <end position="3277"/>
    </location>
</feature>
<keyword evidence="12" id="KW-0325">Glycoprotein</keyword>
<dbReference type="Gene3D" id="2.60.120.200">
    <property type="match status" value="1"/>
</dbReference>
<dbReference type="FunFam" id="2.60.40.60:FF:000015">
    <property type="entry name" value="FAT atypical cadherin 1"/>
    <property type="match status" value="1"/>
</dbReference>
<dbReference type="CDD" id="cd00110">
    <property type="entry name" value="LamG"/>
    <property type="match status" value="1"/>
</dbReference>
<dbReference type="GO" id="GO:0048565">
    <property type="term" value="P:digestive tract development"/>
    <property type="evidence" value="ECO:0007669"/>
    <property type="project" value="UniProtKB-ARBA"/>
</dbReference>
<dbReference type="GO" id="GO:0008104">
    <property type="term" value="P:intracellular protein localization"/>
    <property type="evidence" value="ECO:0007669"/>
    <property type="project" value="UniProtKB-ARBA"/>
</dbReference>
<dbReference type="GO" id="GO:0007431">
    <property type="term" value="P:salivary gland development"/>
    <property type="evidence" value="ECO:0007669"/>
    <property type="project" value="UniProtKB-ARBA"/>
</dbReference>
<proteinExistence type="predicted"/>
<evidence type="ECO:0000256" key="3">
    <source>
        <dbReference type="ARBA" id="ARBA00022536"/>
    </source>
</evidence>
<feature type="domain" description="Cadherin" evidence="19">
    <location>
        <begin position="510"/>
        <end position="616"/>
    </location>
</feature>
<dbReference type="Pfam" id="PF02210">
    <property type="entry name" value="Laminin_G_2"/>
    <property type="match status" value="1"/>
</dbReference>
<feature type="domain" description="Cadherin" evidence="19">
    <location>
        <begin position="1215"/>
        <end position="1319"/>
    </location>
</feature>
<keyword evidence="7 13" id="KW-0106">Calcium</keyword>
<keyword evidence="8" id="KW-0130">Cell adhesion</keyword>
<feature type="domain" description="Cadherin" evidence="19">
    <location>
        <begin position="1320"/>
        <end position="1424"/>
    </location>
</feature>
<dbReference type="PROSITE" id="PS01187">
    <property type="entry name" value="EGF_CA"/>
    <property type="match status" value="1"/>
</dbReference>
<evidence type="ECO:0000259" key="19">
    <source>
        <dbReference type="PROSITE" id="PS50268"/>
    </source>
</evidence>
<feature type="domain" description="Cadherin" evidence="19">
    <location>
        <begin position="884"/>
        <end position="988"/>
    </location>
</feature>
<feature type="domain" description="Cadherin" evidence="19">
    <location>
        <begin position="1696"/>
        <end position="1802"/>
    </location>
</feature>
<evidence type="ECO:0000256" key="5">
    <source>
        <dbReference type="ARBA" id="ARBA00022729"/>
    </source>
</evidence>
<dbReference type="SUPFAM" id="SSF49313">
    <property type="entry name" value="Cadherin-like"/>
    <property type="match status" value="33"/>
</dbReference>
<dbReference type="GO" id="GO:0005509">
    <property type="term" value="F:calcium ion binding"/>
    <property type="evidence" value="ECO:0007669"/>
    <property type="project" value="UniProtKB-UniRule"/>
</dbReference>
<dbReference type="GO" id="GO:0007297">
    <property type="term" value="P:follicle cell of egg chamber migration"/>
    <property type="evidence" value="ECO:0007669"/>
    <property type="project" value="UniProtKB-ARBA"/>
</dbReference>
<feature type="domain" description="Cadherin" evidence="19">
    <location>
        <begin position="1913"/>
        <end position="2010"/>
    </location>
</feature>
<dbReference type="SMART" id="SM00112">
    <property type="entry name" value="CA"/>
    <property type="match status" value="34"/>
</dbReference>
<sequence>MVRQKQQQRVVTARVASFTAAAAAPTMLHPRHQHSRPWHHCWLLLLLLLLLGASIGVGCSPTSSADLERRLDDSPIALNLAIPLAGSGYKSSSGGSFTPRLTTRQLARKAKIPLPTTGRPPPPPQLLPLQQQQQQQHQTTAINQHEDAAQHKFRFTSSHYNVSIPENSMSKTYVTPEEKMGIELKGANRRLYDEIKFRIVSGDKDKFFKAEERVVGDFCFLLLRMRTGTLDVLNRERKDKYVLDIRASARRHHGGGKNRQQQSNNNNNLMMEAQTSVTVTVLDTNDLNPLFYPTEYEITVTEDTPVHRSIIKVMAEDADLGRNGEIYYSFSEKTEQFAVHPVSGVVSLTRPLRFIEKSDYDLTVLARDRGVHYRNAPRASSAKLTIHVQQVNLHAPEISVRHLPEIMEHSNADTYAIVRVTDRDPGPHGQIASLDIVAGDPDGHFRVRPLSNSESGEYSIQVLKLLDRETAPQGYNLTLKATDRGTPPRSSYKSVPVHLADLNDNAPIFSREIYEVKVPETAPVNSPIIRLKVSDADQGKNALVFLEIVGGNEGGEFYVNADTGMLYTAVALDFEKKAFYTLTVSAVDQGNSGTRKQSSAKVKIYVIDTNDNDPEFEHDSMTVEMDENEPAGTSVVRVVAKDRDSGENAYISYSIDNIKRVPFEIDHFSGIVRTKQLLDYETMKRDYLLHVRANDWGLPYRRQSEMQLRVRLRNVNDNRPQFEKVDCVGQLARNSPVGTEIITVSAMDFDAGNIISYQIVSGNGDGCFSLDQTSGVLSVACDLADLKSAERIVNVTATDGTHFADVNSIAINLVNGKRNPGSAQQQSKLLADETGNFQCHDTGVARRLTEAIAQAEKNNMPSAEDEYTPMPSRYGENVHAPEFVDLPNEIRVNESAPLGSVLAKLVARDRDLGYNGKLVFGISAGDRDSVFEIDPDSGELRVIGRLDRERESEYFLNITVYDLGKPQKSASRMLPVTVLDVNDNPPKFEKALASFRIPENVTNGTVIFRANATDPDLGDNAKIAYTLVTDTADFYIDRSTGVLSVNGKLDRERQDSYELRIRATDRNGGDDSKSEDVDLENSPLYSEALVHVHVDDINDNAPAFALNSYTVKVREDVPIWSVVAIVEATDPDEGLGGTVVYSFSEDLDNDGGGFFEIDPLSGTVRTIQKLDFEDRQVHTLTIRASDKGEPALSSETILIVEIVDVNENVFAPVFSDFVVSATIYENQPIGSLVTQVRAKDADAPGIDSRISYSIRGGDGVGLFGIDDEGNIKTKAVLDVETKNGYWLTVYAQDHGVVPLSSKLQVYVEVLDENDNTPLTELPVYYPTVLENSPAGVSVVQIRAFDRDVTPQQFTFSISSGNAEGYFLINSTSGLITTSGRKLDRENQAEHILEVTVRDDGRPALSSTTRVVVQVEDVNDHGPMFEEKFYIVQIPASPPNLDKPLFQKNERNRNARAGGDALTSPGNSETANIGGAGGGGSEIVEMSVDALLENGTWETFSPDSLTGDRIFRVLAHDEDIGKNGKIQYSIKSGKGKGKFKIHPNTGMVYSQKGFEAGQEFDMIIKASDEGEPPRSHQARISVQVVETPRDSPNAPQFKSQNQSVEVTESDQVGYLVALMQATDKDGDTLWYDIVDGDPRDEFVIGRDNGNVLLAKQLDWETQKSYVLTVAVTDGVNEARTQLRVKVIDINDHRPEFSESVYRVQISENLVERGERVLQLHAEDADEDKRVFYSLHNAQNQASLRLFHVDSITGALTLNEPLDRETIEEHVLTVMVKDQGTPPKRNYARVLVTVHDHNDHAPLFISEIVQAKVYETAPIGTEVVQVVAVDWDRGDNARLSYSMTSGNVGNVFSIDAELGIIRVARELDLASSSEYILLVKATDHGSPSLASSIPVHVMVTMADNAAPRFVKQPGNNGELAAEIYENEPPGSFVKHLEARATSSLQYYIVEGNIDEAFFVNPSTGVITTQDRLDYEKLKFYNLTIEATSMAGSAARCNVIVHVLDRNDNVPRFLQAIYTGQISEAASIGSLVFSSNSTSSPLVIKAEDADSELNALLNYDIVEELPRKFFHIDSSTGAIRTVMLLDHETIPSFEFHVKVSDLGKPRLSSETTAKVLIAVTDVNDCPPKFRQSEYNATVLVPTWRNVAVVKLEAFDPDTTNALPGQTSLRYDIIDGNQAQAFQINSQTGALTISNPENMAASYLLHVRASDGKYSSVAQVNINVENSENSGLVFQKDSYEGTVLENSTKITTVAVLHVLGTVLNEHVVFTILNPTDLFVIGQTSGAISTTGVRFDRESCDRYELVVEAKSLVPKKRVAHVIVNVTVLDINDNCPIFVNLPYYAVVSVDAQKSDVIMKVHAVDLDSGDNGEVRYELKKGYGELFKVARKTGEISLKQNLEGHNREYQLTIAAYDGGISPCSVEVPVNLKVIDRSMPVFDKQFYSVSVLESIEVHSPLLVAIQAESPLNRKLIYSITKGNDFEEFALDFNTALDSNNGPCVIYVVDELDYEEKKEYELTVRATDSVSGIYAEVLVSILVLDVNDCPPEFSQDSYNVSISEAAIFGTELLRLVARDNDTGINQQIIYAIENRTDLGENIADLFHIDPEEGIVYLKRSLDHETADSHHFTVIATDRGVPSLSSTAHVWLTVIDMNDNPPKFDQPSYNCFLSEEAERGQFVTVLSASDPDLSDERLIYTIVGGNEQQTYSIDQSTGILTLINMQNFAEEKMTVLNVSVSDGVYTSFARVKIDILPANRHAPKFSNPIIEASVQENKPAGRLVASVVATDEDFGEYGAVRYSISSDYMQEFFEIHPERGDIVTKKCLDREQHKLFEIPIVASDGGGKAGFVIVRVKVIDDNDNTPVFLLKEYKACIHSNYTVNSVFLKVKAVDADDGDNAKIEYSILEPSNSEIKNIFGIKPDTGALFLKESPKSYENQLFQLFIRAKDKGPNSRHVDVPLDVFVMGSNDVSPLFERKDDKFFVSETSPIGTPITRLKTVNNTNRTITCRIVSSGNDFPFIVDPKNCSVTLSASLDREKKDSYLIGVLAETDSSPPLTALAEISLHVLDENDHAPEFESNPYSVSVAENIAEGTSILKVIAHDDDLGSNGEVRYSFGTDIGELANVFTIDAYTGWISNLVQLDKEKQPEYKFQVVATDNGNPRHFARTSVLVKLKDYNDHSPEFVTTEAGYQATVKEDALPGTVVVELTTTDKDVDMNTPVDYYITAGDPRSQFAIRSTGQVYVAKALDRETIDRYELTVIGTDGKFVFETKVTIQVLDVNDNPPYCLRYRYREVLSEGSHPGIYVLTVLATDYDDEPNAKLRFYLTGDKNEKFSLDKETGVLKTVGQLDRETQAKYLLTAHVQDRDKPSWECSSQLEIVISDLNDNAPKFSQQSYSATLPEDVEIGTLVTKVHATDDDIGINRKIRYEFIDSANEHFTISSDSGIVTLAKPLDRETQAMYNVSIRAMDQGVPQLQSITYLIVNVQDINDNPPEFTSKYYFARVPEIDAVGTEVARVLATSKDTGVNADVYYSIVGGNEHKKFQINRLTGAISIAEQLDYERAKDYYLTIQAIDGGVPPLTNHATVNITVLDSNDNAPIFSQSSYRGSVNEAASLGEAVVQVSAIDLDSNDNGQVSYSIERGDRQKQFAIDPRTGLITVAAALDREETATYNLEIHAKDAGLPTMSNYVVVTVDIEDANDNPPLFDQVNYTAVVQEDRAQGHPVLRFKVTDADAAENAAPYTFDFREGNDGDAFRLEQDGTLRTAIKFNSRVRDRYRLHVRVFDNGTPPLYSDTWVEVKIIEESQYPPVITLLEINVNSYRDEYPGGVIGRVHASDKDQYDTLQYALVPTSPSRPNTDLFQIDKHDGTLVALPRLDVGEYRVNVSVTDGKYTSYSIAKVNIELISDDMLENSVIVRFREVSPEDFVLKHRRGFLRTVRNAMKCRPKDVLILSIQPSTEAENNVIKSRSARQAGAVVHNDLDVLFAVRKPDPSEFYTSASIREALNQHIEELEASTKLVVEDIVRYKCSKGHCVYGECRDRVVLEPQHISPIATDVVAFVSPRHRHRTECSCKEGYAGQHCEVVVNECARSPCPGYRVCVPDSSVQGYSCQCAEGFAGQSCEIDMSKCHDGSCYIPRNPISFSGKSYARYKVDESQASSTVEKQLSLSLRIRTVQPTGNLMYAAGKIDYNVLEIVNGAVQYRFDLGSGEGLVRVNSFYISDGQWHEIELQRDSNTASLSIDGKHLAHGSAPGVNDILNLQSDELYLGAEVRQHPAILGFEDVQRGFVGCMDDVRLARQSVPLHVSGSASGLLVLKRFANVEFSCEATSVLSPPGVCGSQPCQNGGTCSESKNDSDDDGYECQCHARFRGRNCEIDTDPCASSPCLYAGRCRVLHELGDYECECVGPNLTGKRCEFGRYCNPNPCKNGGVCEEGNSGPICKCQGYAGERCELDVNECERNPCANGATCLNELGTYRCVCPPGTTGLNCANPASYATGLITHKLHITWEHLMWIGVAIVVNIVLIVIFVSCRTLANKRRRTAANNINNETRKELVLNSTRPNDHEYKRSSKLSNLEVVQRECPPQCPPRPASYTPSSNNEQQVLLGCTSAAAVALNNLDTLRSYGSAGDELENFPPDYLRNLNRNTGSSNGGTANTIMMQQQQQPQSIMPDLALDKPSWQEQMQLASFISDATKIKNDLKRASPVVSESTTGGLLLNSIRRPAIHTGGTSIASLSSIEDDPRIVGGYHWDCSDWVRPSHNPLPNITEVPGSEVPDSSSFHSNESNESNTHQVPLLHIGSLDPTRDITTLNEDQESEYVGDSECGTDLSEHYYLHKHHEPLLLSDSSVTQRLNPLDSGSGEAEYKYRSSESYLRHPNTYLPHYNIHTDTESEQQSQQQPLNGGGGGSATTGLLTTNKKKNNGVLGGILASDDEHDNNEDDEDEDQDLDDDDEDNVVPYGFPSARRNRCARATDLVIGTLDERNSLLGNGNGQNGANNSNSDLSTHLCEIDDADFEIAQQKQSNGRAWHVGGVTQTSV</sequence>
<dbReference type="FunFam" id="2.60.40.60:FF:000067">
    <property type="entry name" value="FAT atypical cadherin 1"/>
    <property type="match status" value="1"/>
</dbReference>
<dbReference type="FunFam" id="2.60.40.60:FF:000065">
    <property type="entry name" value="FAT atypical cadherin 1"/>
    <property type="match status" value="1"/>
</dbReference>
<accession>A0ABD2WCS7</accession>
<feature type="domain" description="Cadherin" evidence="19">
    <location>
        <begin position="3591"/>
        <end position="3695"/>
    </location>
</feature>
<dbReference type="FunFam" id="2.60.40.60:FF:000061">
    <property type="entry name" value="FAT atypical cadherin 3"/>
    <property type="match status" value="1"/>
</dbReference>
<dbReference type="FunFam" id="2.60.40.60:FF:000037">
    <property type="entry name" value="FAT atypical cadherin 1"/>
    <property type="match status" value="1"/>
</dbReference>
<dbReference type="GO" id="GO:0050839">
    <property type="term" value="F:cell adhesion molecule binding"/>
    <property type="evidence" value="ECO:0007669"/>
    <property type="project" value="UniProtKB-ARBA"/>
</dbReference>
<dbReference type="Pfam" id="PF00028">
    <property type="entry name" value="Cadherin"/>
    <property type="match status" value="29"/>
</dbReference>
<dbReference type="FunFam" id="2.60.40.60:FF:000053">
    <property type="entry name" value="FAT atypical cadherin 3"/>
    <property type="match status" value="1"/>
</dbReference>
<keyword evidence="3 14" id="KW-0245">EGF-like domain</keyword>
<dbReference type="FunFam" id="2.60.40.60:FF:000064">
    <property type="entry name" value="FAT atypical cadherin 1"/>
    <property type="match status" value="1"/>
</dbReference>
<feature type="domain" description="Cadherin" evidence="19">
    <location>
        <begin position="156"/>
        <end position="291"/>
    </location>
</feature>
<evidence type="ECO:0000256" key="11">
    <source>
        <dbReference type="ARBA" id="ARBA00023157"/>
    </source>
</evidence>
<dbReference type="InterPro" id="IPR013320">
    <property type="entry name" value="ConA-like_dom_sf"/>
</dbReference>
<evidence type="ECO:0000256" key="10">
    <source>
        <dbReference type="ARBA" id="ARBA00023136"/>
    </source>
</evidence>
<feature type="domain" description="EGF-like" evidence="18">
    <location>
        <begin position="4404"/>
        <end position="4439"/>
    </location>
</feature>
<feature type="domain" description="Cadherin" evidence="19">
    <location>
        <begin position="2434"/>
        <end position="2543"/>
    </location>
</feature>
<dbReference type="GO" id="GO:0098858">
    <property type="term" value="C:actin-based cell projection"/>
    <property type="evidence" value="ECO:0007669"/>
    <property type="project" value="UniProtKB-ARBA"/>
</dbReference>
<gene>
    <name evidence="20" type="ORF">TKK_014785</name>
</gene>
<feature type="domain" description="Cadherin" evidence="19">
    <location>
        <begin position="3696"/>
        <end position="3800"/>
    </location>
</feature>
<feature type="domain" description="Cadherin" evidence="19">
    <location>
        <begin position="2333"/>
        <end position="2433"/>
    </location>
</feature>
<feature type="domain" description="EGF-like" evidence="18">
    <location>
        <begin position="4073"/>
        <end position="4111"/>
    </location>
</feature>
<dbReference type="GO" id="GO:0035239">
    <property type="term" value="P:tube morphogenesis"/>
    <property type="evidence" value="ECO:0007669"/>
    <property type="project" value="UniProtKB-ARBA"/>
</dbReference>
<evidence type="ECO:0000256" key="2">
    <source>
        <dbReference type="ARBA" id="ARBA00022475"/>
    </source>
</evidence>
<dbReference type="PROSITE" id="PS00010">
    <property type="entry name" value="ASX_HYDROXYL"/>
    <property type="match status" value="1"/>
</dbReference>
<feature type="domain" description="EGF-like" evidence="18">
    <location>
        <begin position="4321"/>
        <end position="4362"/>
    </location>
</feature>
<dbReference type="FunFam" id="2.60.40.60:FF:000100">
    <property type="entry name" value="protocadherin Fat 2"/>
    <property type="match status" value="1"/>
</dbReference>
<comment type="caution">
    <text evidence="14">Lacks conserved residue(s) required for the propagation of feature annotation.</text>
</comment>
<feature type="domain" description="Cadherin" evidence="19">
    <location>
        <begin position="1105"/>
        <end position="1214"/>
    </location>
</feature>
<feature type="domain" description="Cadherin" evidence="19">
    <location>
        <begin position="2127"/>
        <end position="2230"/>
    </location>
</feature>
<keyword evidence="9 16" id="KW-1133">Transmembrane helix</keyword>
<dbReference type="FunFam" id="2.10.25.10:FF:000004">
    <property type="entry name" value="Neurogenic locus notch 1"/>
    <property type="match status" value="1"/>
</dbReference>
<evidence type="ECO:0000259" key="17">
    <source>
        <dbReference type="PROSITE" id="PS50025"/>
    </source>
</evidence>
<evidence type="ECO:0000256" key="12">
    <source>
        <dbReference type="ARBA" id="ARBA00023180"/>
    </source>
</evidence>
<evidence type="ECO:0000256" key="8">
    <source>
        <dbReference type="ARBA" id="ARBA00022889"/>
    </source>
</evidence>
<dbReference type="PROSITE" id="PS50025">
    <property type="entry name" value="LAM_G_DOMAIN"/>
    <property type="match status" value="1"/>
</dbReference>
<dbReference type="GO" id="GO:0007163">
    <property type="term" value="P:establishment or maintenance of cell polarity"/>
    <property type="evidence" value="ECO:0007669"/>
    <property type="project" value="UniProtKB-ARBA"/>
</dbReference>
<dbReference type="FunFam" id="2.60.40.60:FF:000026">
    <property type="entry name" value="FAT atypical cadherin 1"/>
    <property type="match status" value="2"/>
</dbReference>
<dbReference type="InterPro" id="IPR001881">
    <property type="entry name" value="EGF-like_Ca-bd_dom"/>
</dbReference>
<feature type="domain" description="Cadherin" evidence="19">
    <location>
        <begin position="2544"/>
        <end position="2653"/>
    </location>
</feature>
<dbReference type="GO" id="GO:0005886">
    <property type="term" value="C:plasma membrane"/>
    <property type="evidence" value="ECO:0007669"/>
    <property type="project" value="UniProtKB-SubCell"/>
</dbReference>
<dbReference type="SUPFAM" id="SSF49899">
    <property type="entry name" value="Concanavalin A-like lectins/glucanases"/>
    <property type="match status" value="1"/>
</dbReference>
<feature type="domain" description="Cadherin" evidence="19">
    <location>
        <begin position="3278"/>
        <end position="3381"/>
    </location>
</feature>
<feature type="domain" description="Cadherin" evidence="19">
    <location>
        <begin position="2966"/>
        <end position="3067"/>
    </location>
</feature>
<dbReference type="GO" id="GO:0001736">
    <property type="term" value="P:establishment of planar polarity"/>
    <property type="evidence" value="ECO:0007669"/>
    <property type="project" value="UniProtKB-ARBA"/>
</dbReference>
<dbReference type="FunFam" id="2.60.40.60:FF:000266">
    <property type="entry name" value="Cadherin 23"/>
    <property type="match status" value="1"/>
</dbReference>
<feature type="disulfide bond" evidence="14">
    <location>
        <begin position="4082"/>
        <end position="4099"/>
    </location>
</feature>
<dbReference type="PROSITE" id="PS00232">
    <property type="entry name" value="CADHERIN_1"/>
    <property type="match status" value="15"/>
</dbReference>
<evidence type="ECO:0000259" key="18">
    <source>
        <dbReference type="PROSITE" id="PS50026"/>
    </source>
</evidence>
<dbReference type="InterPro" id="IPR000152">
    <property type="entry name" value="EGF-type_Asp/Asn_hydroxyl_site"/>
</dbReference>
<dbReference type="PROSITE" id="PS01186">
    <property type="entry name" value="EGF_2"/>
    <property type="match status" value="1"/>
</dbReference>
<name>A0ABD2WCS7_9HYME</name>